<dbReference type="OrthoDB" id="61110at2759"/>
<dbReference type="PRINTS" id="PR00633">
    <property type="entry name" value="RCCNDNSATION"/>
</dbReference>
<dbReference type="SUPFAM" id="SSF81383">
    <property type="entry name" value="F-box domain"/>
    <property type="match status" value="1"/>
</dbReference>
<dbReference type="InterPro" id="IPR036047">
    <property type="entry name" value="F-box-like_dom_sf"/>
</dbReference>
<dbReference type="SUPFAM" id="SSF50985">
    <property type="entry name" value="RCC1/BLIP-II"/>
    <property type="match status" value="1"/>
</dbReference>
<dbReference type="EMBL" id="KN831951">
    <property type="protein sequence ID" value="KIO10826.1"/>
    <property type="molecule type" value="Genomic_DNA"/>
</dbReference>
<evidence type="ECO:0000313" key="4">
    <source>
        <dbReference type="Proteomes" id="UP000054217"/>
    </source>
</evidence>
<evidence type="ECO:0000256" key="2">
    <source>
        <dbReference type="SAM" id="MobiDB-lite"/>
    </source>
</evidence>
<gene>
    <name evidence="3" type="ORF">M404DRAFT_995285</name>
</gene>
<protein>
    <recommendedName>
        <fullName evidence="5">F-box domain-containing protein</fullName>
    </recommendedName>
</protein>
<dbReference type="HOGENOM" id="CLU_017519_1_0_1"/>
<dbReference type="PANTHER" id="PTHR45982:SF3">
    <property type="entry name" value="F-BOX PROTEIN POF9"/>
    <property type="match status" value="1"/>
</dbReference>
<name>A0A0C3PPI4_PISTI</name>
<feature type="region of interest" description="Disordered" evidence="2">
    <location>
        <begin position="525"/>
        <end position="563"/>
    </location>
</feature>
<dbReference type="InterPro" id="IPR000408">
    <property type="entry name" value="Reg_chr_condens"/>
</dbReference>
<feature type="region of interest" description="Disordered" evidence="2">
    <location>
        <begin position="463"/>
        <end position="488"/>
    </location>
</feature>
<reference evidence="3 4" key="1">
    <citation type="submission" date="2014-04" db="EMBL/GenBank/DDBJ databases">
        <authorList>
            <consortium name="DOE Joint Genome Institute"/>
            <person name="Kuo A."/>
            <person name="Kohler A."/>
            <person name="Costa M.D."/>
            <person name="Nagy L.G."/>
            <person name="Floudas D."/>
            <person name="Copeland A."/>
            <person name="Barry K.W."/>
            <person name="Cichocki N."/>
            <person name="Veneault-Fourrey C."/>
            <person name="LaButti K."/>
            <person name="Lindquist E.A."/>
            <person name="Lipzen A."/>
            <person name="Lundell T."/>
            <person name="Morin E."/>
            <person name="Murat C."/>
            <person name="Sun H."/>
            <person name="Tunlid A."/>
            <person name="Henrissat B."/>
            <person name="Grigoriev I.V."/>
            <person name="Hibbett D.S."/>
            <person name="Martin F."/>
            <person name="Nordberg H.P."/>
            <person name="Cantor M.N."/>
            <person name="Hua S.X."/>
        </authorList>
    </citation>
    <scope>NUCLEOTIDE SEQUENCE [LARGE SCALE GENOMIC DNA]</scope>
    <source>
        <strain evidence="3 4">Marx 270</strain>
    </source>
</reference>
<dbReference type="Gene3D" id="2.130.10.30">
    <property type="entry name" value="Regulator of chromosome condensation 1/beta-lactamase-inhibitor protein II"/>
    <property type="match status" value="2"/>
</dbReference>
<evidence type="ECO:0000256" key="1">
    <source>
        <dbReference type="PROSITE-ProRule" id="PRU00235"/>
    </source>
</evidence>
<dbReference type="STRING" id="870435.A0A0C3PPI4"/>
<dbReference type="InParanoid" id="A0A0C3PPI4"/>
<dbReference type="Pfam" id="PF13540">
    <property type="entry name" value="RCC1_2"/>
    <property type="match status" value="1"/>
</dbReference>
<reference evidence="4" key="2">
    <citation type="submission" date="2015-01" db="EMBL/GenBank/DDBJ databases">
        <title>Evolutionary Origins and Diversification of the Mycorrhizal Mutualists.</title>
        <authorList>
            <consortium name="DOE Joint Genome Institute"/>
            <consortium name="Mycorrhizal Genomics Consortium"/>
            <person name="Kohler A."/>
            <person name="Kuo A."/>
            <person name="Nagy L.G."/>
            <person name="Floudas D."/>
            <person name="Copeland A."/>
            <person name="Barry K.W."/>
            <person name="Cichocki N."/>
            <person name="Veneault-Fourrey C."/>
            <person name="LaButti K."/>
            <person name="Lindquist E.A."/>
            <person name="Lipzen A."/>
            <person name="Lundell T."/>
            <person name="Morin E."/>
            <person name="Murat C."/>
            <person name="Riley R."/>
            <person name="Ohm R."/>
            <person name="Sun H."/>
            <person name="Tunlid A."/>
            <person name="Henrissat B."/>
            <person name="Grigoriev I.V."/>
            <person name="Hibbett D.S."/>
            <person name="Martin F."/>
        </authorList>
    </citation>
    <scope>NUCLEOTIDE SEQUENCE [LARGE SCALE GENOMIC DNA]</scope>
    <source>
        <strain evidence="4">Marx 270</strain>
    </source>
</reference>
<evidence type="ECO:0008006" key="5">
    <source>
        <dbReference type="Google" id="ProtNLM"/>
    </source>
</evidence>
<feature type="repeat" description="RCC1" evidence="1">
    <location>
        <begin position="384"/>
        <end position="435"/>
    </location>
</feature>
<dbReference type="Proteomes" id="UP000054217">
    <property type="component" value="Unassembled WGS sequence"/>
</dbReference>
<dbReference type="GO" id="GO:0005737">
    <property type="term" value="C:cytoplasm"/>
    <property type="evidence" value="ECO:0007669"/>
    <property type="project" value="TreeGrafter"/>
</dbReference>
<feature type="repeat" description="RCC1" evidence="1">
    <location>
        <begin position="77"/>
        <end position="134"/>
    </location>
</feature>
<accession>A0A0C3PPI4</accession>
<evidence type="ECO:0000313" key="3">
    <source>
        <dbReference type="EMBL" id="KIO10826.1"/>
    </source>
</evidence>
<dbReference type="PANTHER" id="PTHR45982">
    <property type="entry name" value="REGULATOR OF CHROMOSOME CONDENSATION"/>
    <property type="match status" value="1"/>
</dbReference>
<proteinExistence type="predicted"/>
<dbReference type="InterPro" id="IPR051553">
    <property type="entry name" value="Ran_GTPase-activating"/>
</dbReference>
<keyword evidence="4" id="KW-1185">Reference proteome</keyword>
<sequence length="590" mass="65544">MPFRLAEIPIEVLLDNFLPLLPVPDLNNLGSTNRFFHNLCNDNTFWKRKIQEDFNFPCNDTARSSGWKFIYRGLSNPRTYVWGESSKGRLGMPKFRKAIIGDAPWPVRLQIGRPGIRIVHLSAAGMSFFAIDSAGDLYAWGTLDGLGFAPPNEGYSAPGKIALQPKRLQLPAPTHAISCGRLHATTLDENMHIWTFLSFGRPFRLVTPFLDVSSPQTSPHQVVSGWNFSATLTKTGGVYVWFPWGAQISREIDQQNDMMNQQGQRVDEFEEGVIPCVTWQLHHDPHGLPDLPPLPYLSSGTYSKDIRLVKIAAMEHDIVGLTNQGHVIKFCLHGGELSRWTSWEYLPLFSEPDKIKEHLTCTVPGIQLPDNILITHISAQFSTFVAYSTGSSSVVLMGTRETDTHSRPEIIPSLQNRNVISVVIGDYHYGALTSTGKLLTWGNFSRGALGLGDPARIEPGKPGGYINETQRQSAARHGGPFPPRVTEPTEVRFDHDEKRRRERFCFAATAAGWHMGALAIDLEPDESDEDEETVRMPGGFPPTQETSHDPDDPGPSFPFAIGPPHLSIYRIGFPGRGGVRGWQPPRGRGG</sequence>
<organism evidence="3 4">
    <name type="scientific">Pisolithus tinctorius Marx 270</name>
    <dbReference type="NCBI Taxonomy" id="870435"/>
    <lineage>
        <taxon>Eukaryota</taxon>
        <taxon>Fungi</taxon>
        <taxon>Dikarya</taxon>
        <taxon>Basidiomycota</taxon>
        <taxon>Agaricomycotina</taxon>
        <taxon>Agaricomycetes</taxon>
        <taxon>Agaricomycetidae</taxon>
        <taxon>Boletales</taxon>
        <taxon>Sclerodermatineae</taxon>
        <taxon>Pisolithaceae</taxon>
        <taxon>Pisolithus</taxon>
    </lineage>
</organism>
<dbReference type="PROSITE" id="PS50012">
    <property type="entry name" value="RCC1_3"/>
    <property type="match status" value="3"/>
</dbReference>
<dbReference type="InterPro" id="IPR009091">
    <property type="entry name" value="RCC1/BLIP-II"/>
</dbReference>
<dbReference type="GO" id="GO:0005085">
    <property type="term" value="F:guanyl-nucleotide exchange factor activity"/>
    <property type="evidence" value="ECO:0007669"/>
    <property type="project" value="TreeGrafter"/>
</dbReference>
<feature type="repeat" description="RCC1" evidence="1">
    <location>
        <begin position="135"/>
        <end position="190"/>
    </location>
</feature>
<dbReference type="AlphaFoldDB" id="A0A0C3PPI4"/>